<protein>
    <submittedName>
        <fullName evidence="1">Uncharacterized protein</fullName>
    </submittedName>
</protein>
<keyword evidence="2" id="KW-1185">Reference proteome</keyword>
<name>A0A0H3DPP0_EDWTF</name>
<organism evidence="1 2">
    <name type="scientific">Edwardsiella tarda (strain FL6-60)</name>
    <dbReference type="NCBI Taxonomy" id="718251"/>
    <lineage>
        <taxon>Bacteria</taxon>
        <taxon>Pseudomonadati</taxon>
        <taxon>Pseudomonadota</taxon>
        <taxon>Gammaproteobacteria</taxon>
        <taxon>Enterobacterales</taxon>
        <taxon>Hafniaceae</taxon>
        <taxon>Edwardsiella</taxon>
    </lineage>
</organism>
<sequence length="37" mass="4275">MAAGKSGKYQVYSPQPARFRVVRQVFPEPMWANIIHN</sequence>
<dbReference type="PATRIC" id="fig|718251.5.peg.1208"/>
<dbReference type="Proteomes" id="UP000002230">
    <property type="component" value="Chromosome"/>
</dbReference>
<evidence type="ECO:0000313" key="2">
    <source>
        <dbReference type="Proteomes" id="UP000002230"/>
    </source>
</evidence>
<gene>
    <name evidence="1" type="ordered locus">ETAF_1173</name>
</gene>
<dbReference type="HOGENOM" id="CLU_3343108_0_0_6"/>
<dbReference type="AlphaFoldDB" id="A0A0H3DPP0"/>
<accession>A0A0H3DPP0</accession>
<proteinExistence type="predicted"/>
<reference evidence="1 2" key="2">
    <citation type="journal article" date="2011" name="BMC Immunol.">
        <title>Comparison of static immersion and intravenous injection systems for exposure of zebrafish embryos to the natural pathogen Edwardsiella tarda.</title>
        <authorList>
            <person name="van Soest J.J."/>
            <person name="Stockhammer O.W."/>
            <person name="Ordas A."/>
            <person name="Bloemberg G.V."/>
            <person name="Spaink H.P."/>
            <person name="Meijer A.H."/>
        </authorList>
    </citation>
    <scope>NUCLEOTIDE SEQUENCE [LARGE SCALE GENOMIC DNA]</scope>
    <source>
        <strain evidence="1 2">FL6-60</strain>
    </source>
</reference>
<reference evidence="2" key="1">
    <citation type="submission" date="2010-08" db="EMBL/GenBank/DDBJ databases">
        <title>Genome comparisons of Edwardsiella bacteria analysed using deep sequencing technology.</title>
        <authorList>
            <person name="van Soest J.J."/>
            <person name="Henkel C.V."/>
            <person name="Jansen H.J."/>
            <person name="van den Hondel C.A.M.J.J."/>
            <person name="Bloemberg G.V."/>
            <person name="Meijer A.H."/>
            <person name="Spaink H.P."/>
        </authorList>
    </citation>
    <scope>NUCLEOTIDE SEQUENCE [LARGE SCALE GENOMIC DNA]</scope>
    <source>
        <strain evidence="2">FL6-60</strain>
    </source>
</reference>
<evidence type="ECO:0000313" key="1">
    <source>
        <dbReference type="EMBL" id="ADM41289.1"/>
    </source>
</evidence>
<dbReference type="EMBL" id="CP002154">
    <property type="protein sequence ID" value="ADM41289.1"/>
    <property type="molecule type" value="Genomic_DNA"/>
</dbReference>
<dbReference type="KEGG" id="etd:ETAF_1173"/>